<dbReference type="EMBL" id="AP012167">
    <property type="protein sequence ID" value="BAN07525.1"/>
    <property type="molecule type" value="Genomic_DNA"/>
</dbReference>
<evidence type="ECO:0000313" key="1">
    <source>
        <dbReference type="EMBL" id="BAN07525.1"/>
    </source>
</evidence>
<organism evidence="1 2">
    <name type="scientific">Levilactobacillus brevis KB290</name>
    <dbReference type="NCBI Taxonomy" id="1001583"/>
    <lineage>
        <taxon>Bacteria</taxon>
        <taxon>Bacillati</taxon>
        <taxon>Bacillota</taxon>
        <taxon>Bacilli</taxon>
        <taxon>Lactobacillales</taxon>
        <taxon>Lactobacillaceae</taxon>
        <taxon>Levilactobacillus</taxon>
    </lineage>
</organism>
<dbReference type="AlphaFoldDB" id="M5AGI7"/>
<proteinExistence type="predicted"/>
<accession>M5AGI7</accession>
<dbReference type="KEGG" id="lbk:LVISKB_1890"/>
<dbReference type="Proteomes" id="UP000012042">
    <property type="component" value="Chromosome"/>
</dbReference>
<gene>
    <name evidence="1" type="ORF">LVISKB_1890</name>
</gene>
<name>M5AGI7_LEVBR</name>
<dbReference type="PATRIC" id="fig|1001583.3.peg.1877"/>
<dbReference type="HOGENOM" id="CLU_192171_1_0_9"/>
<reference evidence="1 2" key="1">
    <citation type="journal article" date="2013" name="PLoS ONE">
        <title>Genomic Analysis by Deep Sequencing of the Probiotic Lactobacillus brevis KB290 Harboring Nine Plasmids Reveals Genomic Stability.</title>
        <authorList>
            <person name="Fukao M."/>
            <person name="Oshima K."/>
            <person name="Morita H."/>
            <person name="Toh H."/>
            <person name="Suda W."/>
            <person name="Kim S.W."/>
            <person name="Suzuki S."/>
            <person name="Yakabe T."/>
            <person name="Hattori M."/>
            <person name="Yajima N."/>
        </authorList>
    </citation>
    <scope>NUCLEOTIDE SEQUENCE [LARGE SCALE GENOMIC DNA]</scope>
    <source>
        <strain evidence="1 2">KB290</strain>
    </source>
</reference>
<sequence>MFQMAKKNDKMMLDPAEFAAAVLGGNAQRPDEENKLYIKRQLTLYLEATLLAQDFNNLEETQFDMARSQQREDVLSKIIERRYH</sequence>
<evidence type="ECO:0000313" key="2">
    <source>
        <dbReference type="Proteomes" id="UP000012042"/>
    </source>
</evidence>
<protein>
    <submittedName>
        <fullName evidence="1">Uncharacterized protein</fullName>
    </submittedName>
</protein>